<feature type="region of interest" description="Disordered" evidence="1">
    <location>
        <begin position="79"/>
        <end position="110"/>
    </location>
</feature>
<comment type="caution">
    <text evidence="2">The sequence shown here is derived from an EMBL/GenBank/DDBJ whole genome shotgun (WGS) entry which is preliminary data.</text>
</comment>
<accession>A0A3N9WZA9</accession>
<dbReference type="Proteomes" id="UP000266889">
    <property type="component" value="Unassembled WGS sequence"/>
</dbReference>
<dbReference type="EMBL" id="QGSY01000245">
    <property type="protein sequence ID" value="RQX06089.1"/>
    <property type="molecule type" value="Genomic_DNA"/>
</dbReference>
<dbReference type="Pfam" id="PF13707">
    <property type="entry name" value="RloB"/>
    <property type="match status" value="1"/>
</dbReference>
<keyword evidence="3" id="KW-1185">Reference proteome</keyword>
<name>A0A3N9WZA9_9ACTN</name>
<feature type="compositionally biased region" description="Basic and acidic residues" evidence="1">
    <location>
        <begin position="101"/>
        <end position="110"/>
    </location>
</feature>
<organism evidence="2 3">
    <name type="scientific">Micromonospora arida</name>
    <dbReference type="NCBI Taxonomy" id="2203715"/>
    <lineage>
        <taxon>Bacteria</taxon>
        <taxon>Bacillati</taxon>
        <taxon>Actinomycetota</taxon>
        <taxon>Actinomycetes</taxon>
        <taxon>Micromonosporales</taxon>
        <taxon>Micromonosporaceae</taxon>
        <taxon>Micromonospora</taxon>
    </lineage>
</organism>
<reference evidence="2 3" key="1">
    <citation type="submission" date="2018-05" db="EMBL/GenBank/DDBJ databases">
        <title>Micromonospora from Atacama Desert.</title>
        <authorList>
            <person name="Carro L."/>
            <person name="Goodfellow M."/>
            <person name="Klenk H.-P."/>
        </authorList>
    </citation>
    <scope>NUCLEOTIDE SEQUENCE [LARGE SCALE GENOMIC DNA]</scope>
    <source>
        <strain evidence="2 3">LB32</strain>
    </source>
</reference>
<gene>
    <name evidence="2" type="ORF">DLJ58_24695</name>
</gene>
<dbReference type="AlphaFoldDB" id="A0A3N9WZA9"/>
<sequence length="110" mass="12622">MNSPRSRRPAKLAPPMSKLAWSNPCFEVWLLLHYSNHTRFVENAKRARDLLREHNPAWDKTALDFANFRDRIEDACRRADRLDPPPEGNPSTSVGQIIAALRDDRARTGT</sequence>
<evidence type="ECO:0000313" key="3">
    <source>
        <dbReference type="Proteomes" id="UP000266889"/>
    </source>
</evidence>
<evidence type="ECO:0000313" key="2">
    <source>
        <dbReference type="EMBL" id="RQX06089.1"/>
    </source>
</evidence>
<proteinExistence type="predicted"/>
<dbReference type="InterPro" id="IPR025591">
    <property type="entry name" value="RloB"/>
</dbReference>
<evidence type="ECO:0008006" key="4">
    <source>
        <dbReference type="Google" id="ProtNLM"/>
    </source>
</evidence>
<evidence type="ECO:0000256" key="1">
    <source>
        <dbReference type="SAM" id="MobiDB-lite"/>
    </source>
</evidence>
<protein>
    <recommendedName>
        <fullName evidence="4">RloB domain-containing protein</fullName>
    </recommendedName>
</protein>